<dbReference type="eggNOG" id="KOG3319">
    <property type="taxonomic scope" value="Eukaryota"/>
</dbReference>
<accession>A0A067GDG7</accession>
<dbReference type="PANTHER" id="PTHR12665">
    <property type="entry name" value="ORMDL PROTEINS"/>
    <property type="match status" value="1"/>
</dbReference>
<dbReference type="GO" id="GO:0005789">
    <property type="term" value="C:endoplasmic reticulum membrane"/>
    <property type="evidence" value="ECO:0007669"/>
    <property type="project" value="InterPro"/>
</dbReference>
<protein>
    <submittedName>
        <fullName evidence="6">Uncharacterized protein</fullName>
    </submittedName>
</protein>
<name>A0A067GDG7_CITSI</name>
<organism evidence="6 7">
    <name type="scientific">Citrus sinensis</name>
    <name type="common">Sweet orange</name>
    <name type="synonym">Citrus aurantium var. sinensis</name>
    <dbReference type="NCBI Taxonomy" id="2711"/>
    <lineage>
        <taxon>Eukaryota</taxon>
        <taxon>Viridiplantae</taxon>
        <taxon>Streptophyta</taxon>
        <taxon>Embryophyta</taxon>
        <taxon>Tracheophyta</taxon>
        <taxon>Spermatophyta</taxon>
        <taxon>Magnoliopsida</taxon>
        <taxon>eudicotyledons</taxon>
        <taxon>Gunneridae</taxon>
        <taxon>Pentapetalae</taxon>
        <taxon>rosids</taxon>
        <taxon>malvids</taxon>
        <taxon>Sapindales</taxon>
        <taxon>Rutaceae</taxon>
        <taxon>Aurantioideae</taxon>
        <taxon>Citrus</taxon>
    </lineage>
</organism>
<evidence type="ECO:0000313" key="6">
    <source>
        <dbReference type="EMBL" id="KDO76665.1"/>
    </source>
</evidence>
<dbReference type="AlphaFoldDB" id="A0A067GDG7"/>
<gene>
    <name evidence="6" type="ORF">CISIN_1g0317191mg</name>
</gene>
<keyword evidence="7" id="KW-1185">Reference proteome</keyword>
<dbReference type="SMR" id="A0A067GDG7"/>
<comment type="subcellular location">
    <subcellularLocation>
        <location evidence="1">Membrane</location>
        <topology evidence="1">Multi-pass membrane protein</topology>
    </subcellularLocation>
</comment>
<evidence type="ECO:0000256" key="2">
    <source>
        <dbReference type="ARBA" id="ARBA00022692"/>
    </source>
</evidence>
<dbReference type="STRING" id="2711.A0A067GDG7"/>
<dbReference type="GO" id="GO:0017059">
    <property type="term" value="C:serine palmitoyltransferase complex"/>
    <property type="evidence" value="ECO:0000318"/>
    <property type="project" value="GO_Central"/>
</dbReference>
<keyword evidence="4 5" id="KW-0472">Membrane</keyword>
<dbReference type="EMBL" id="KK784881">
    <property type="protein sequence ID" value="KDO76666.1"/>
    <property type="molecule type" value="Genomic_DNA"/>
</dbReference>
<keyword evidence="3 5" id="KW-1133">Transmembrane helix</keyword>
<evidence type="ECO:0000256" key="1">
    <source>
        <dbReference type="ARBA" id="ARBA00004141"/>
    </source>
</evidence>
<evidence type="ECO:0000256" key="4">
    <source>
        <dbReference type="ARBA" id="ARBA00023136"/>
    </source>
</evidence>
<dbReference type="Pfam" id="PF04061">
    <property type="entry name" value="ORMDL"/>
    <property type="match status" value="1"/>
</dbReference>
<evidence type="ECO:0000256" key="5">
    <source>
        <dbReference type="SAM" id="Phobius"/>
    </source>
</evidence>
<dbReference type="GO" id="GO:0090156">
    <property type="term" value="P:intracellular sphingolipid homeostasis"/>
    <property type="evidence" value="ECO:0000318"/>
    <property type="project" value="GO_Central"/>
</dbReference>
<keyword evidence="2 5" id="KW-0812">Transmembrane</keyword>
<dbReference type="PaxDb" id="2711-XP_006476322.1"/>
<dbReference type="GO" id="GO:0006672">
    <property type="term" value="P:ceramide metabolic process"/>
    <property type="evidence" value="ECO:0000318"/>
    <property type="project" value="GO_Central"/>
</dbReference>
<sequence>MYVRTVPPTDLNRNTEWFTYPGVWTTYLSILFISWLLVLSLFNCSSGMAWTLVHLSHFFVTYHFFHWKKGTPFADDQGIYNGLTWWEQIDNGKQLTRNRKFLTVVPVVL</sequence>
<dbReference type="InterPro" id="IPR007203">
    <property type="entry name" value="ORMDL"/>
</dbReference>
<evidence type="ECO:0000313" key="7">
    <source>
        <dbReference type="Proteomes" id="UP000027120"/>
    </source>
</evidence>
<dbReference type="Proteomes" id="UP000027120">
    <property type="component" value="Unassembled WGS sequence"/>
</dbReference>
<feature type="transmembrane region" description="Helical" evidence="5">
    <location>
        <begin position="20"/>
        <end position="42"/>
    </location>
</feature>
<dbReference type="EMBL" id="KK784881">
    <property type="protein sequence ID" value="KDO76665.1"/>
    <property type="molecule type" value="Genomic_DNA"/>
</dbReference>
<proteinExistence type="predicted"/>
<dbReference type="GO" id="GO:0030148">
    <property type="term" value="P:sphingolipid biosynthetic process"/>
    <property type="evidence" value="ECO:0000318"/>
    <property type="project" value="GO_Central"/>
</dbReference>
<evidence type="ECO:0000256" key="3">
    <source>
        <dbReference type="ARBA" id="ARBA00022989"/>
    </source>
</evidence>
<reference evidence="6 7" key="1">
    <citation type="submission" date="2014-04" db="EMBL/GenBank/DDBJ databases">
        <authorList>
            <consortium name="International Citrus Genome Consortium"/>
            <person name="Gmitter F."/>
            <person name="Chen C."/>
            <person name="Farmerie W."/>
            <person name="Harkins T."/>
            <person name="Desany B."/>
            <person name="Mohiuddin M."/>
            <person name="Kodira C."/>
            <person name="Borodovsky M."/>
            <person name="Lomsadze A."/>
            <person name="Burns P."/>
            <person name="Jenkins J."/>
            <person name="Prochnik S."/>
            <person name="Shu S."/>
            <person name="Chapman J."/>
            <person name="Pitluck S."/>
            <person name="Schmutz J."/>
            <person name="Rokhsar D."/>
        </authorList>
    </citation>
    <scope>NUCLEOTIDE SEQUENCE</scope>
</reference>